<feature type="region of interest" description="Disordered" evidence="1">
    <location>
        <begin position="760"/>
        <end position="779"/>
    </location>
</feature>
<proteinExistence type="predicted"/>
<accession>A0A6L2QAB4</accession>
<evidence type="ECO:0000256" key="1">
    <source>
        <dbReference type="SAM" id="MobiDB-lite"/>
    </source>
</evidence>
<organism evidence="3 4">
    <name type="scientific">Coptotermes formosanus</name>
    <name type="common">Formosan subterranean termite</name>
    <dbReference type="NCBI Taxonomy" id="36987"/>
    <lineage>
        <taxon>Eukaryota</taxon>
        <taxon>Metazoa</taxon>
        <taxon>Ecdysozoa</taxon>
        <taxon>Arthropoda</taxon>
        <taxon>Hexapoda</taxon>
        <taxon>Insecta</taxon>
        <taxon>Pterygota</taxon>
        <taxon>Neoptera</taxon>
        <taxon>Polyneoptera</taxon>
        <taxon>Dictyoptera</taxon>
        <taxon>Blattodea</taxon>
        <taxon>Blattoidea</taxon>
        <taxon>Termitoidae</taxon>
        <taxon>Rhinotermitidae</taxon>
        <taxon>Coptotermes</taxon>
    </lineage>
</organism>
<feature type="domain" description="Coiled-coil protein 142 C-terminal" evidence="2">
    <location>
        <begin position="376"/>
        <end position="751"/>
    </location>
</feature>
<dbReference type="PANTHER" id="PTHR21436">
    <property type="entry name" value="COILED-COIL DOMAIN-CONTAINING PROTEIN 142"/>
    <property type="match status" value="1"/>
</dbReference>
<evidence type="ECO:0000259" key="2">
    <source>
        <dbReference type="Pfam" id="PF14923"/>
    </source>
</evidence>
<evidence type="ECO:0000313" key="4">
    <source>
        <dbReference type="Proteomes" id="UP000502823"/>
    </source>
</evidence>
<dbReference type="OrthoDB" id="6579237at2759"/>
<protein>
    <recommendedName>
        <fullName evidence="2">Coiled-coil protein 142 C-terminal domain-containing protein</fullName>
    </recommendedName>
</protein>
<keyword evidence="4" id="KW-1185">Reference proteome</keyword>
<sequence length="819" mass="91945">MFGGEWLEAESKGTQTFYHDCQELHHRAASLSGKLRDILLLLRRDTSKGSQTEEGQHETVEVEKLSCAADAMHSVAESFRNMTVHDITSDLKTTASGTSDVDLSPLANHKTVNISSIPSRKNRSPLCRFKARWWQEVLWQDRVTVAYLTYQMVTEILTRCNNIAEQNHNHRTLENLFRLSSLYNELLALGAQDNKGVATFCRNTCPILQHPLRKLSITKILQVLAQSRAEHCCHSLVNVLLDIYKPTDTPVSVMDMDRSGLTTPDNSDNSSLEVYRALTRHMTPPCVSSVLPPVEKVGNTGVEETTTLQTWLTYSSEFEYLLAEEEAHVSVFLSVAARSAPHLLGSGGVKPSRTSGVPRVSKQVRLKVVEYYQRVLWGEVGTFSEHVLLWWGEGPQMGTLPPKSCQLLWDWLRSVISSGVMPELVVPAVHSLTDGLCCHVTTTLWDQLFRQTLVHGCKFVYSANKEGSVCGQLFADLLHQLVTLSNACEPTVPINMLPKQTLEDFPLVEQIPVLHRLDHSVHTARLWAARTARHLINSWSVDAFFVITQTDISLCHVELQMLKLTDHKDFSEVHSEHVKVCAKMRSKLTSEVRDNIHKLKQLLPDECIQGMATVCRTISLANLHMCFPERRYWRHSSSTPPKPASPYVQEYLDRVLRPVLVAVSSLPVPVQQTIGATVLRLLCEAWLDYIYMHRIKFSEWGALQLLVDFGSVPNWLEGCTWLESVVRNHLARGEVLRRCEGVGRLLLRCPGEPVAMISPVSANKGSAEDKDSPRGSMHSGGLDTMPAEMFVPNQEQWLELRVPKHKGLCGGYSLCCSSS</sequence>
<dbReference type="AlphaFoldDB" id="A0A6L2QAB4"/>
<reference evidence="4" key="1">
    <citation type="submission" date="2020-01" db="EMBL/GenBank/DDBJ databases">
        <title>Draft genome sequence of the Termite Coptotermes fromosanus.</title>
        <authorList>
            <person name="Itakura S."/>
            <person name="Yosikawa Y."/>
            <person name="Umezawa K."/>
        </authorList>
    </citation>
    <scope>NUCLEOTIDE SEQUENCE [LARGE SCALE GENOMIC DNA]</scope>
</reference>
<dbReference type="InParanoid" id="A0A6L2QAB4"/>
<name>A0A6L2QAB4_COPFO</name>
<dbReference type="EMBL" id="BLKM01002316">
    <property type="protein sequence ID" value="GFG40592.1"/>
    <property type="molecule type" value="Genomic_DNA"/>
</dbReference>
<dbReference type="InterPro" id="IPR055350">
    <property type="entry name" value="CCDC142_C"/>
</dbReference>
<gene>
    <name evidence="3" type="ORF">Cfor_06629</name>
</gene>
<evidence type="ECO:0000313" key="3">
    <source>
        <dbReference type="EMBL" id="GFG40592.1"/>
    </source>
</evidence>
<dbReference type="PANTHER" id="PTHR21436:SF2">
    <property type="entry name" value="COILED-COIL DOMAIN-CONTAINING PROTEIN 142"/>
    <property type="match status" value="1"/>
</dbReference>
<comment type="caution">
    <text evidence="3">The sequence shown here is derived from an EMBL/GenBank/DDBJ whole genome shotgun (WGS) entry which is preliminary data.</text>
</comment>
<dbReference type="Proteomes" id="UP000502823">
    <property type="component" value="Unassembled WGS sequence"/>
</dbReference>
<dbReference type="Pfam" id="PF14923">
    <property type="entry name" value="CCDC142"/>
    <property type="match status" value="1"/>
</dbReference>
<dbReference type="InterPro" id="IPR026700">
    <property type="entry name" value="CCDC142"/>
</dbReference>